<dbReference type="PRINTS" id="PR00344">
    <property type="entry name" value="BCTRLSENSOR"/>
</dbReference>
<gene>
    <name evidence="6" type="ORF">ABOD76_08405</name>
</gene>
<dbReference type="Pfam" id="PF02518">
    <property type="entry name" value="HATPase_c"/>
    <property type="match status" value="1"/>
</dbReference>
<dbReference type="AlphaFoldDB" id="A0AAU7UD62"/>
<dbReference type="PANTHER" id="PTHR43547:SF2">
    <property type="entry name" value="HYBRID SIGNAL TRANSDUCTION HISTIDINE KINASE C"/>
    <property type="match status" value="1"/>
</dbReference>
<dbReference type="PANTHER" id="PTHR43547">
    <property type="entry name" value="TWO-COMPONENT HISTIDINE KINASE"/>
    <property type="match status" value="1"/>
</dbReference>
<dbReference type="Gene3D" id="1.10.287.130">
    <property type="match status" value="1"/>
</dbReference>
<keyword evidence="6" id="KW-0418">Kinase</keyword>
<keyword evidence="3" id="KW-0597">Phosphoprotein</keyword>
<evidence type="ECO:0000259" key="5">
    <source>
        <dbReference type="PROSITE" id="PS50109"/>
    </source>
</evidence>
<feature type="transmembrane region" description="Helical" evidence="4">
    <location>
        <begin position="165"/>
        <end position="187"/>
    </location>
</feature>
<dbReference type="EMBL" id="CP158299">
    <property type="protein sequence ID" value="XBV86318.1"/>
    <property type="molecule type" value="Genomic_DNA"/>
</dbReference>
<dbReference type="InterPro" id="IPR003661">
    <property type="entry name" value="HisK_dim/P_dom"/>
</dbReference>
<evidence type="ECO:0000256" key="2">
    <source>
        <dbReference type="ARBA" id="ARBA00012438"/>
    </source>
</evidence>
<accession>A0AAU7UD62</accession>
<organism evidence="6">
    <name type="scientific">Deinococcus sonorensis KR-87</name>
    <dbReference type="NCBI Taxonomy" id="694439"/>
    <lineage>
        <taxon>Bacteria</taxon>
        <taxon>Thermotogati</taxon>
        <taxon>Deinococcota</taxon>
        <taxon>Deinococci</taxon>
        <taxon>Deinococcales</taxon>
        <taxon>Deinococcaceae</taxon>
        <taxon>Deinococcus</taxon>
    </lineage>
</organism>
<protein>
    <recommendedName>
        <fullName evidence="2">histidine kinase</fullName>
        <ecNumber evidence="2">2.7.13.3</ecNumber>
    </recommendedName>
</protein>
<dbReference type="PROSITE" id="PS50109">
    <property type="entry name" value="HIS_KIN"/>
    <property type="match status" value="1"/>
</dbReference>
<dbReference type="GO" id="GO:0000155">
    <property type="term" value="F:phosphorelay sensor kinase activity"/>
    <property type="evidence" value="ECO:0007669"/>
    <property type="project" value="InterPro"/>
</dbReference>
<dbReference type="Pfam" id="PF00512">
    <property type="entry name" value="HisKA"/>
    <property type="match status" value="1"/>
</dbReference>
<keyword evidence="4" id="KW-0472">Membrane</keyword>
<dbReference type="RefSeq" id="WP_350244384.1">
    <property type="nucleotide sequence ID" value="NZ_CP158299.1"/>
</dbReference>
<dbReference type="InterPro" id="IPR036097">
    <property type="entry name" value="HisK_dim/P_sf"/>
</dbReference>
<comment type="catalytic activity">
    <reaction evidence="1">
        <text>ATP + protein L-histidine = ADP + protein N-phospho-L-histidine.</text>
        <dbReference type="EC" id="2.7.13.3"/>
    </reaction>
</comment>
<feature type="domain" description="Histidine kinase" evidence="5">
    <location>
        <begin position="207"/>
        <end position="405"/>
    </location>
</feature>
<dbReference type="InterPro" id="IPR004358">
    <property type="entry name" value="Sig_transdc_His_kin-like_C"/>
</dbReference>
<sequence>MTVPVPLWPSRRVTDRLGWRELLLAAVPLVFTLVMLVFSFAPSLQLLQQPQHSWTGFPYQSMINKLYGYLLASQDPHTSPAQLNRLYQQALASLNNPNEYSDLADIERLGDARLAHIAELFRGRTPSALRAAVAEAEQLNAQAHQQINAQRWTYVQHLSRLRMQLLITALVTGLFSTALTVRALALWRRERRARDRQARQQQDLLEMASHELRRPLQTLLLASDLMREAGTHEQRQRFLNMIEDSAAQIASRSDLEQLDTVYRLMQLSPKPTDLGALLREFSGPRLQLSVPEQPLVWRVDPGRLRQIIENLVENALKYTDGRVQLILELHDAQPQIRVEDGGPGLTDEQLERAFEARVRFQPDRPGSGMGLAVARRLAQAHGGQLQLRRLPHGGTCAHLQLGVARVDAFRSPRTTLFG</sequence>
<dbReference type="InterPro" id="IPR003594">
    <property type="entry name" value="HATPase_dom"/>
</dbReference>
<keyword evidence="4" id="KW-1133">Transmembrane helix</keyword>
<dbReference type="InterPro" id="IPR005467">
    <property type="entry name" value="His_kinase_dom"/>
</dbReference>
<dbReference type="SUPFAM" id="SSF55874">
    <property type="entry name" value="ATPase domain of HSP90 chaperone/DNA topoisomerase II/histidine kinase"/>
    <property type="match status" value="1"/>
</dbReference>
<evidence type="ECO:0000256" key="1">
    <source>
        <dbReference type="ARBA" id="ARBA00000085"/>
    </source>
</evidence>
<dbReference type="SMART" id="SM00388">
    <property type="entry name" value="HisKA"/>
    <property type="match status" value="1"/>
</dbReference>
<keyword evidence="6" id="KW-0808">Transferase</keyword>
<dbReference type="SMART" id="SM00387">
    <property type="entry name" value="HATPase_c"/>
    <property type="match status" value="1"/>
</dbReference>
<evidence type="ECO:0000313" key="6">
    <source>
        <dbReference type="EMBL" id="XBV86318.1"/>
    </source>
</evidence>
<dbReference type="KEGG" id="dsc:ABOD76_08405"/>
<dbReference type="InterPro" id="IPR036890">
    <property type="entry name" value="HATPase_C_sf"/>
</dbReference>
<name>A0AAU7UD62_9DEIO</name>
<dbReference type="SUPFAM" id="SSF47384">
    <property type="entry name" value="Homodimeric domain of signal transducing histidine kinase"/>
    <property type="match status" value="1"/>
</dbReference>
<reference evidence="6" key="1">
    <citation type="submission" date="2024-06" db="EMBL/GenBank/DDBJ databases">
        <title>Draft Genome Sequence of Deinococcus sonorensis Type Strain KR-87, a Biofilm Producing Representative of the Genus Deinococcus.</title>
        <authorList>
            <person name="Boren L.S."/>
            <person name="Grosso R.A."/>
            <person name="Hugenberg-Cox A.N."/>
            <person name="Hill J.T.E."/>
            <person name="Albert C.M."/>
            <person name="Tuohy J.M."/>
        </authorList>
    </citation>
    <scope>NUCLEOTIDE SEQUENCE</scope>
    <source>
        <strain evidence="6">KR-87</strain>
    </source>
</reference>
<evidence type="ECO:0000256" key="3">
    <source>
        <dbReference type="ARBA" id="ARBA00022553"/>
    </source>
</evidence>
<dbReference type="CDD" id="cd00082">
    <property type="entry name" value="HisKA"/>
    <property type="match status" value="1"/>
</dbReference>
<dbReference type="EC" id="2.7.13.3" evidence="2"/>
<feature type="transmembrane region" description="Helical" evidence="4">
    <location>
        <begin position="21"/>
        <end position="41"/>
    </location>
</feature>
<dbReference type="Gene3D" id="3.30.565.10">
    <property type="entry name" value="Histidine kinase-like ATPase, C-terminal domain"/>
    <property type="match status" value="1"/>
</dbReference>
<evidence type="ECO:0000256" key="4">
    <source>
        <dbReference type="SAM" id="Phobius"/>
    </source>
</evidence>
<proteinExistence type="predicted"/>
<keyword evidence="4" id="KW-0812">Transmembrane</keyword>